<keyword evidence="6" id="KW-0498">Mitosis</keyword>
<keyword evidence="5" id="KW-0493">Microtubule</keyword>
<evidence type="ECO:0000259" key="10">
    <source>
        <dbReference type="Pfam" id="PF14932"/>
    </source>
</evidence>
<comment type="caution">
    <text evidence="11">The sequence shown here is derived from an EMBL/GenBank/DDBJ whole genome shotgun (WGS) entry which is preliminary data.</text>
</comment>
<organism evidence="11 12">
    <name type="scientific">Camellia sinensis var. sinensis</name>
    <name type="common">China tea</name>
    <dbReference type="NCBI Taxonomy" id="542762"/>
    <lineage>
        <taxon>Eukaryota</taxon>
        <taxon>Viridiplantae</taxon>
        <taxon>Streptophyta</taxon>
        <taxon>Embryophyta</taxon>
        <taxon>Tracheophyta</taxon>
        <taxon>Spermatophyta</taxon>
        <taxon>Magnoliopsida</taxon>
        <taxon>eudicotyledons</taxon>
        <taxon>Gunneridae</taxon>
        <taxon>Pentapetalae</taxon>
        <taxon>asterids</taxon>
        <taxon>Ericales</taxon>
        <taxon>Theaceae</taxon>
        <taxon>Camellia</taxon>
    </lineage>
</organism>
<evidence type="ECO:0000313" key="11">
    <source>
        <dbReference type="EMBL" id="THG17147.1"/>
    </source>
</evidence>
<dbReference type="GO" id="GO:0072686">
    <property type="term" value="C:mitotic spindle"/>
    <property type="evidence" value="ECO:0007669"/>
    <property type="project" value="TreeGrafter"/>
</dbReference>
<dbReference type="InterPro" id="IPR032733">
    <property type="entry name" value="HAUS3_N"/>
</dbReference>
<dbReference type="InterPro" id="IPR026206">
    <property type="entry name" value="HAUS3"/>
</dbReference>
<evidence type="ECO:0000256" key="6">
    <source>
        <dbReference type="ARBA" id="ARBA00022776"/>
    </source>
</evidence>
<evidence type="ECO:0000256" key="2">
    <source>
        <dbReference type="ARBA" id="ARBA00009645"/>
    </source>
</evidence>
<evidence type="ECO:0000256" key="5">
    <source>
        <dbReference type="ARBA" id="ARBA00022701"/>
    </source>
</evidence>
<evidence type="ECO:0000256" key="3">
    <source>
        <dbReference type="ARBA" id="ARBA00022490"/>
    </source>
</evidence>
<keyword evidence="8" id="KW-0206">Cytoskeleton</keyword>
<sequence>MVKITFCDGSAWFRPRLPGDATSTYKAEALGLQRQLRQLQTQYDMLTSQASALIQGRRARVAATSTVNGQLTAIDDSLSVRNLEMNAVLGRIASTAQELVHYHSGDEDDIYLAYSDFHPYLILDASCMQELNHWVLIDWLLRRAKLNVHGSILCLNMLPYEVKICQLRTNLDPRLLGMKCSPDFLQHLLDLNKHPPLEFVSFSAHYWHARHTLV</sequence>
<evidence type="ECO:0000256" key="1">
    <source>
        <dbReference type="ARBA" id="ARBA00004186"/>
    </source>
</evidence>
<dbReference type="GO" id="GO:0051225">
    <property type="term" value="P:spindle assembly"/>
    <property type="evidence" value="ECO:0007669"/>
    <property type="project" value="InterPro"/>
</dbReference>
<gene>
    <name evidence="11" type="ORF">TEA_008630</name>
</gene>
<proteinExistence type="inferred from homology"/>
<dbReference type="GO" id="GO:0005815">
    <property type="term" value="C:microtubule organizing center"/>
    <property type="evidence" value="ECO:0007669"/>
    <property type="project" value="TreeGrafter"/>
</dbReference>
<dbReference type="AlphaFoldDB" id="A0A4V6RYM5"/>
<evidence type="ECO:0000256" key="7">
    <source>
        <dbReference type="ARBA" id="ARBA00023054"/>
    </source>
</evidence>
<dbReference type="Proteomes" id="UP000306102">
    <property type="component" value="Unassembled WGS sequence"/>
</dbReference>
<keyword evidence="7" id="KW-0175">Coiled coil</keyword>
<evidence type="ECO:0000256" key="4">
    <source>
        <dbReference type="ARBA" id="ARBA00022618"/>
    </source>
</evidence>
<evidence type="ECO:0000256" key="8">
    <source>
        <dbReference type="ARBA" id="ARBA00023212"/>
    </source>
</evidence>
<dbReference type="PANTHER" id="PTHR19378">
    <property type="entry name" value="GOLGIN- RELATED"/>
    <property type="match status" value="1"/>
</dbReference>
<keyword evidence="9" id="KW-0131">Cell cycle</keyword>
<keyword evidence="3" id="KW-0963">Cytoplasm</keyword>
<name>A0A4V6RYM5_CAMSN</name>
<keyword evidence="12" id="KW-1185">Reference proteome</keyword>
<accession>A0A4V6RYM5</accession>
<dbReference type="GO" id="GO:0005874">
    <property type="term" value="C:microtubule"/>
    <property type="evidence" value="ECO:0007669"/>
    <property type="project" value="UniProtKB-KW"/>
</dbReference>
<keyword evidence="4" id="KW-0132">Cell division</keyword>
<dbReference type="Pfam" id="PF14932">
    <property type="entry name" value="HAUS-augmin3"/>
    <property type="match status" value="1"/>
</dbReference>
<dbReference type="PANTHER" id="PTHR19378:SF0">
    <property type="entry name" value="HAUS AUGMIN-LIKE COMPLEX SUBUNIT 3"/>
    <property type="match status" value="1"/>
</dbReference>
<comment type="subcellular location">
    <subcellularLocation>
        <location evidence="1">Cytoplasm</location>
        <location evidence="1">Cytoskeleton</location>
        <location evidence="1">Spindle</location>
    </subcellularLocation>
</comment>
<protein>
    <recommendedName>
        <fullName evidence="10">HAUS augmin-like complex subunit 3 N-terminal domain-containing protein</fullName>
    </recommendedName>
</protein>
<dbReference type="EMBL" id="SDRB02003682">
    <property type="protein sequence ID" value="THG17147.1"/>
    <property type="molecule type" value="Genomic_DNA"/>
</dbReference>
<comment type="similarity">
    <text evidence="2">Belongs to the HAUS3 family.</text>
</comment>
<reference evidence="11 12" key="1">
    <citation type="journal article" date="2018" name="Proc. Natl. Acad. Sci. U.S.A.">
        <title>Draft genome sequence of Camellia sinensis var. sinensis provides insights into the evolution of the tea genome and tea quality.</title>
        <authorList>
            <person name="Wei C."/>
            <person name="Yang H."/>
            <person name="Wang S."/>
            <person name="Zhao J."/>
            <person name="Liu C."/>
            <person name="Gao L."/>
            <person name="Xia E."/>
            <person name="Lu Y."/>
            <person name="Tai Y."/>
            <person name="She G."/>
            <person name="Sun J."/>
            <person name="Cao H."/>
            <person name="Tong W."/>
            <person name="Gao Q."/>
            <person name="Li Y."/>
            <person name="Deng W."/>
            <person name="Jiang X."/>
            <person name="Wang W."/>
            <person name="Chen Q."/>
            <person name="Zhang S."/>
            <person name="Li H."/>
            <person name="Wu J."/>
            <person name="Wang P."/>
            <person name="Li P."/>
            <person name="Shi C."/>
            <person name="Zheng F."/>
            <person name="Jian J."/>
            <person name="Huang B."/>
            <person name="Shan D."/>
            <person name="Shi M."/>
            <person name="Fang C."/>
            <person name="Yue Y."/>
            <person name="Li F."/>
            <person name="Li D."/>
            <person name="Wei S."/>
            <person name="Han B."/>
            <person name="Jiang C."/>
            <person name="Yin Y."/>
            <person name="Xia T."/>
            <person name="Zhang Z."/>
            <person name="Bennetzen J.L."/>
            <person name="Zhao S."/>
            <person name="Wan X."/>
        </authorList>
    </citation>
    <scope>NUCLEOTIDE SEQUENCE [LARGE SCALE GENOMIC DNA]</scope>
    <source>
        <strain evidence="12">cv. Shuchazao</strain>
        <tissue evidence="11">Leaf</tissue>
    </source>
</reference>
<evidence type="ECO:0000256" key="9">
    <source>
        <dbReference type="ARBA" id="ARBA00023306"/>
    </source>
</evidence>
<dbReference type="GO" id="GO:0070652">
    <property type="term" value="C:HAUS complex"/>
    <property type="evidence" value="ECO:0007669"/>
    <property type="project" value="InterPro"/>
</dbReference>
<evidence type="ECO:0000313" key="12">
    <source>
        <dbReference type="Proteomes" id="UP000306102"/>
    </source>
</evidence>
<dbReference type="GO" id="GO:0031023">
    <property type="term" value="P:microtubule organizing center organization"/>
    <property type="evidence" value="ECO:0007669"/>
    <property type="project" value="TreeGrafter"/>
</dbReference>
<dbReference type="STRING" id="542762.A0A4V6RYM5"/>
<feature type="domain" description="HAUS augmin-like complex subunit 3 N-terminal" evidence="10">
    <location>
        <begin position="20"/>
        <end position="135"/>
    </location>
</feature>
<dbReference type="GO" id="GO:0051301">
    <property type="term" value="P:cell division"/>
    <property type="evidence" value="ECO:0007669"/>
    <property type="project" value="UniProtKB-KW"/>
</dbReference>